<sequence>MHHGLEHEYEVMDNDDPDEANGEVDVTVHHMSSAATWDKNTSLQNNLHHFWTAIVPLNKEVFGHIGKRKQELLARIHGVDRALQRGPSDFLCDLERRLKADLSVVLEHEECLWFQKARTKWISRGDHNIRMFCNLWPSLILRDFSRLLGLLKVFIWFRAIFHAWRIAHDCPKTTDQPIVRGGCSRLWRGICIVWEDVRANIRWQIGDGESGRFWRDSWLHGIGPLIELVLQGTHVPNIDAVVADMIDEADNWRFVELDSLVPMEGLLCIAVVMPLSRGFRIGQFGNERRMGASRSDQRMSAESVYATSLRLQQECCAGRVSELRSIVTADVRHAARATVCWQRPLEGWCKLNSDGAVLRRPSLLGLND</sequence>
<feature type="compositionally biased region" description="Basic and acidic residues" evidence="1">
    <location>
        <begin position="1"/>
        <end position="10"/>
    </location>
</feature>
<proteinExistence type="predicted"/>
<name>A0ABR2G0E1_9ROSI</name>
<reference evidence="2 3" key="1">
    <citation type="journal article" date="2024" name="G3 (Bethesda)">
        <title>Genome assembly of Hibiscus sabdariffa L. provides insights into metabolisms of medicinal natural products.</title>
        <authorList>
            <person name="Kim T."/>
        </authorList>
    </citation>
    <scope>NUCLEOTIDE SEQUENCE [LARGE SCALE GENOMIC DNA]</scope>
    <source>
        <strain evidence="2">TK-2024</strain>
        <tissue evidence="2">Old leaves</tissue>
    </source>
</reference>
<feature type="compositionally biased region" description="Acidic residues" evidence="1">
    <location>
        <begin position="11"/>
        <end position="20"/>
    </location>
</feature>
<dbReference type="Proteomes" id="UP001472677">
    <property type="component" value="Unassembled WGS sequence"/>
</dbReference>
<keyword evidence="3" id="KW-1185">Reference proteome</keyword>
<gene>
    <name evidence="2" type="ORF">V6N12_024370</name>
</gene>
<protein>
    <submittedName>
        <fullName evidence="2">Uncharacterized protein</fullName>
    </submittedName>
</protein>
<feature type="region of interest" description="Disordered" evidence="1">
    <location>
        <begin position="1"/>
        <end position="20"/>
    </location>
</feature>
<comment type="caution">
    <text evidence="2">The sequence shown here is derived from an EMBL/GenBank/DDBJ whole genome shotgun (WGS) entry which is preliminary data.</text>
</comment>
<evidence type="ECO:0000313" key="3">
    <source>
        <dbReference type="Proteomes" id="UP001472677"/>
    </source>
</evidence>
<evidence type="ECO:0000313" key="2">
    <source>
        <dbReference type="EMBL" id="KAK8589984.1"/>
    </source>
</evidence>
<evidence type="ECO:0000256" key="1">
    <source>
        <dbReference type="SAM" id="MobiDB-lite"/>
    </source>
</evidence>
<accession>A0ABR2G0E1</accession>
<organism evidence="2 3">
    <name type="scientific">Hibiscus sabdariffa</name>
    <name type="common">roselle</name>
    <dbReference type="NCBI Taxonomy" id="183260"/>
    <lineage>
        <taxon>Eukaryota</taxon>
        <taxon>Viridiplantae</taxon>
        <taxon>Streptophyta</taxon>
        <taxon>Embryophyta</taxon>
        <taxon>Tracheophyta</taxon>
        <taxon>Spermatophyta</taxon>
        <taxon>Magnoliopsida</taxon>
        <taxon>eudicotyledons</taxon>
        <taxon>Gunneridae</taxon>
        <taxon>Pentapetalae</taxon>
        <taxon>rosids</taxon>
        <taxon>malvids</taxon>
        <taxon>Malvales</taxon>
        <taxon>Malvaceae</taxon>
        <taxon>Malvoideae</taxon>
        <taxon>Hibiscus</taxon>
    </lineage>
</organism>
<dbReference type="EMBL" id="JBBPBM010000004">
    <property type="protein sequence ID" value="KAK8589984.1"/>
    <property type="molecule type" value="Genomic_DNA"/>
</dbReference>